<evidence type="ECO:0000256" key="4">
    <source>
        <dbReference type="ARBA" id="ARBA00022553"/>
    </source>
</evidence>
<comment type="function">
    <text evidence="8">Involved in the transmission of sensory signals from the chemoreceptors to the flagellar motors. CheA is autophosphorylated; it can transfer its phosphate group to either CheB or CheY.</text>
</comment>
<dbReference type="SUPFAM" id="SSF47226">
    <property type="entry name" value="Histidine-containing phosphotransfer domain, HPT domain"/>
    <property type="match status" value="5"/>
</dbReference>
<keyword evidence="4 10" id="KW-0597">Phosphoprotein</keyword>
<feature type="domain" description="Histidine kinase" evidence="11">
    <location>
        <begin position="1161"/>
        <end position="1428"/>
    </location>
</feature>
<dbReference type="Pfam" id="PF01627">
    <property type="entry name" value="Hpt"/>
    <property type="match status" value="3"/>
</dbReference>
<dbReference type="PANTHER" id="PTHR43395">
    <property type="entry name" value="SENSOR HISTIDINE KINASE CHEA"/>
    <property type="match status" value="1"/>
</dbReference>
<dbReference type="PROSITE" id="PS50851">
    <property type="entry name" value="CHEW"/>
    <property type="match status" value="1"/>
</dbReference>
<evidence type="ECO:0000256" key="8">
    <source>
        <dbReference type="ARBA" id="ARBA00035100"/>
    </source>
</evidence>
<dbReference type="InterPro" id="IPR005467">
    <property type="entry name" value="His_kinase_dom"/>
</dbReference>
<dbReference type="SMART" id="SM00073">
    <property type="entry name" value="HPT"/>
    <property type="match status" value="3"/>
</dbReference>
<dbReference type="Gene3D" id="3.30.565.10">
    <property type="entry name" value="Histidine kinase-like ATPase, C-terminal domain"/>
    <property type="match status" value="1"/>
</dbReference>
<feature type="domain" description="Response regulatory" evidence="12">
    <location>
        <begin position="1590"/>
        <end position="1706"/>
    </location>
</feature>
<dbReference type="Pfam" id="PF00072">
    <property type="entry name" value="Response_reg"/>
    <property type="match status" value="1"/>
</dbReference>
<dbReference type="Pfam" id="PF26379">
    <property type="entry name" value="FimL_2nd"/>
    <property type="match status" value="1"/>
</dbReference>
<dbReference type="FunFam" id="3.30.565.10:FF:000016">
    <property type="entry name" value="Chemotaxis protein CheA, putative"/>
    <property type="match status" value="1"/>
</dbReference>
<dbReference type="InterPro" id="IPR002545">
    <property type="entry name" value="CheW-lke_dom"/>
</dbReference>
<dbReference type="InterPro" id="IPR036890">
    <property type="entry name" value="HATPase_C_sf"/>
</dbReference>
<dbReference type="Gene3D" id="2.30.30.40">
    <property type="entry name" value="SH3 Domains"/>
    <property type="match status" value="1"/>
</dbReference>
<feature type="domain" description="HPt" evidence="14">
    <location>
        <begin position="776"/>
        <end position="879"/>
    </location>
</feature>
<dbReference type="InterPro" id="IPR008207">
    <property type="entry name" value="Sig_transdc_His_kin_Hpt_dom"/>
</dbReference>
<dbReference type="Gene3D" id="3.40.50.2300">
    <property type="match status" value="1"/>
</dbReference>
<evidence type="ECO:0000259" key="13">
    <source>
        <dbReference type="PROSITE" id="PS50851"/>
    </source>
</evidence>
<name>A0A1I7F1W5_9PROT</name>
<dbReference type="InterPro" id="IPR004105">
    <property type="entry name" value="CheA-like_dim"/>
</dbReference>
<dbReference type="Gene3D" id="1.20.120.160">
    <property type="entry name" value="HPT domain"/>
    <property type="match status" value="4"/>
</dbReference>
<proteinExistence type="predicted"/>
<dbReference type="GO" id="GO:0000155">
    <property type="term" value="F:phosphorelay sensor kinase activity"/>
    <property type="evidence" value="ECO:0007669"/>
    <property type="project" value="InterPro"/>
</dbReference>
<feature type="domain" description="HPt" evidence="14">
    <location>
        <begin position="601"/>
        <end position="705"/>
    </location>
</feature>
<dbReference type="InterPro" id="IPR011006">
    <property type="entry name" value="CheY-like_superfamily"/>
</dbReference>
<reference evidence="15 16" key="1">
    <citation type="submission" date="2016-10" db="EMBL/GenBank/DDBJ databases">
        <authorList>
            <person name="de Groot N.N."/>
        </authorList>
    </citation>
    <scope>NUCLEOTIDE SEQUENCE [LARGE SCALE GENOMIC DNA]</scope>
    <source>
        <strain evidence="15 16">Nm24</strain>
    </source>
</reference>
<evidence type="ECO:0000256" key="9">
    <source>
        <dbReference type="PROSITE-ProRule" id="PRU00110"/>
    </source>
</evidence>
<dbReference type="SUPFAM" id="SSF55874">
    <property type="entry name" value="ATPase domain of HSP90 chaperone/DNA topoisomerase II/histidine kinase"/>
    <property type="match status" value="1"/>
</dbReference>
<dbReference type="InterPro" id="IPR051315">
    <property type="entry name" value="Bact_Chemotaxis_CheA"/>
</dbReference>
<evidence type="ECO:0000259" key="12">
    <source>
        <dbReference type="PROSITE" id="PS50110"/>
    </source>
</evidence>
<evidence type="ECO:0000256" key="7">
    <source>
        <dbReference type="ARBA" id="ARBA00023012"/>
    </source>
</evidence>
<gene>
    <name evidence="15" type="ORF">SAMN05216339_101236</name>
</gene>
<dbReference type="SMART" id="SM00260">
    <property type="entry name" value="CheW"/>
    <property type="match status" value="1"/>
</dbReference>
<dbReference type="SMART" id="SM01231">
    <property type="entry name" value="H-kinase_dim"/>
    <property type="match status" value="1"/>
</dbReference>
<evidence type="ECO:0000259" key="11">
    <source>
        <dbReference type="PROSITE" id="PS50109"/>
    </source>
</evidence>
<evidence type="ECO:0000256" key="1">
    <source>
        <dbReference type="ARBA" id="ARBA00000085"/>
    </source>
</evidence>
<dbReference type="PROSITE" id="PS50894">
    <property type="entry name" value="HPT"/>
    <property type="match status" value="3"/>
</dbReference>
<keyword evidence="5" id="KW-0808">Transferase</keyword>
<dbReference type="Pfam" id="PF02895">
    <property type="entry name" value="H-kinase_dim"/>
    <property type="match status" value="1"/>
</dbReference>
<dbReference type="InterPro" id="IPR036061">
    <property type="entry name" value="CheW-like_dom_sf"/>
</dbReference>
<feature type="modified residue" description="Phosphohistidine" evidence="9">
    <location>
        <position position="1003"/>
    </location>
</feature>
<dbReference type="InterPro" id="IPR004358">
    <property type="entry name" value="Sig_transdc_His_kin-like_C"/>
</dbReference>
<evidence type="ECO:0000256" key="2">
    <source>
        <dbReference type="ARBA" id="ARBA00012438"/>
    </source>
</evidence>
<feature type="modified residue" description="Phosphohistidine" evidence="9">
    <location>
        <position position="822"/>
    </location>
</feature>
<evidence type="ECO:0000259" key="14">
    <source>
        <dbReference type="PROSITE" id="PS50894"/>
    </source>
</evidence>
<dbReference type="GO" id="GO:0005737">
    <property type="term" value="C:cytoplasm"/>
    <property type="evidence" value="ECO:0007669"/>
    <property type="project" value="InterPro"/>
</dbReference>
<keyword evidence="6 15" id="KW-0418">Kinase</keyword>
<dbReference type="SMART" id="SM00387">
    <property type="entry name" value="HATPase_c"/>
    <property type="match status" value="1"/>
</dbReference>
<feature type="modified residue" description="Phosphohistidine" evidence="9">
    <location>
        <position position="648"/>
    </location>
</feature>
<dbReference type="PANTHER" id="PTHR43395:SF8">
    <property type="entry name" value="HISTIDINE KINASE"/>
    <property type="match status" value="1"/>
</dbReference>
<keyword evidence="7" id="KW-0902">Two-component regulatory system</keyword>
<dbReference type="Pfam" id="PF02518">
    <property type="entry name" value="HATPase_c"/>
    <property type="match status" value="1"/>
</dbReference>
<dbReference type="Proteomes" id="UP000183926">
    <property type="component" value="Unassembled WGS sequence"/>
</dbReference>
<evidence type="ECO:0000256" key="6">
    <source>
        <dbReference type="ARBA" id="ARBA00022777"/>
    </source>
</evidence>
<dbReference type="CDD" id="cd00088">
    <property type="entry name" value="HPT"/>
    <property type="match status" value="2"/>
</dbReference>
<feature type="domain" description="CheW-like" evidence="13">
    <location>
        <begin position="1430"/>
        <end position="1565"/>
    </location>
</feature>
<dbReference type="InterPro" id="IPR001789">
    <property type="entry name" value="Sig_transdc_resp-reg_receiver"/>
</dbReference>
<dbReference type="Pfam" id="PF01584">
    <property type="entry name" value="CheW"/>
    <property type="match status" value="1"/>
</dbReference>
<organism evidence="15 16">
    <name type="scientific">Nitrosomonas eutropha</name>
    <dbReference type="NCBI Taxonomy" id="916"/>
    <lineage>
        <taxon>Bacteria</taxon>
        <taxon>Pseudomonadati</taxon>
        <taxon>Pseudomonadota</taxon>
        <taxon>Betaproteobacteria</taxon>
        <taxon>Nitrosomonadales</taxon>
        <taxon>Nitrosomonadaceae</taxon>
        <taxon>Nitrosomonas</taxon>
    </lineage>
</organism>
<evidence type="ECO:0000256" key="5">
    <source>
        <dbReference type="ARBA" id="ARBA00022679"/>
    </source>
</evidence>
<dbReference type="InterPro" id="IPR058661">
    <property type="entry name" value="FimL_2nd"/>
</dbReference>
<comment type="catalytic activity">
    <reaction evidence="1">
        <text>ATP + protein L-histidine = ADP + protein N-phospho-L-histidine.</text>
        <dbReference type="EC" id="2.7.13.3"/>
    </reaction>
</comment>
<dbReference type="PRINTS" id="PR00344">
    <property type="entry name" value="BCTRLSENSOR"/>
</dbReference>
<evidence type="ECO:0000313" key="15">
    <source>
        <dbReference type="EMBL" id="SFU30157.1"/>
    </source>
</evidence>
<dbReference type="OrthoDB" id="9803176at2"/>
<evidence type="ECO:0000313" key="16">
    <source>
        <dbReference type="Proteomes" id="UP000183926"/>
    </source>
</evidence>
<dbReference type="InterPro" id="IPR036641">
    <property type="entry name" value="HPT_dom_sf"/>
</dbReference>
<dbReference type="InterPro" id="IPR003594">
    <property type="entry name" value="HATPase_dom"/>
</dbReference>
<dbReference type="RefSeq" id="WP_074926210.1">
    <property type="nucleotide sequence ID" value="NZ_FPBL01000001.1"/>
</dbReference>
<dbReference type="GO" id="GO:0006935">
    <property type="term" value="P:chemotaxis"/>
    <property type="evidence" value="ECO:0007669"/>
    <property type="project" value="InterPro"/>
</dbReference>
<sequence length="1708" mass="190862">MNTDTRINISSVMGIREAIEQIFTLIHRHFDAYATDTDDTRQIEECRYYMHQLNGMLEMLELSGVAFVGISVEELLTALQERRIEPEAQTLVVARQAIRSIYRYLDALIDGEADNPVRLFPIYRKIMQVQGLEEISESDLFFPDIRESLPLQSVELDLDDASRQETAKQARAQFQSGLLSWLKDADDKQSLQKMIEAVRSIEKLPASIEQRKFWWLSSGFLDSLLHQEQAVDKSVRRLCGKIEQEIRHLNKESHVVAARLTRELLYRIARSQPVSERLQEISRVYDWQVPLSTIDNQEHLDESIMNEEATASDLQSMRVLLEDINDQWRKFNTEDQDNLSSLQSLVERFKASASQANCLPLEKLAGVIHGALSYLRIRPQSMNEGIALDIASSLLLAENAIDNFHRLSPEFPSQVDALATRIRAVTTGKGGDIDLPDLPNPDQAGHLAQEKKLFKQVAQEVLTNLAQVEDILDRFFFEPEIRNDLPLLPELFNQISGVLHVLELDQASTVLDSCRILTEKLTVSDCSIDQAEQMLLADALSSLGFYIEALRNSQSNAEEILAATIQQLDQKPVEQVLSMDIPETPIESAATTDHLFESSPEQLIDPELLAVFLDESSDVLASIADHLESCYANHANQDALTTIRRDFHTLKGSGRMVKLEALSEVAWRIEQLMNRWLSEQKTATSTLLDLLAESHRQFSNWCANLRKDGAVEIRAEHLLDQIRALMYGTDEQLDIAAAPLAPERFEQALEIEQLPTIADVLPNAETGTETAIRIGNNEVPADLFRIFINEASTHVATLKQALGLPRDDAILSVTHESMLAAHTLASTSRALELGFIAQIGQALECWFNQLLTTSSMPGQQALSHMATAVNLLDDMLATIREHQFPSAETVQASTEITHELMRLLEEAPAVQATETEQIAPFESAVDEALEEDSSASVSEAVISLPASSLQQVKDAFADLDRELLEVFLEEAQELQSEIGTNLRIWRKQPDQMNARKAVLRALHTLKGSARIAGAQQVSDLAHQMESDIESLYDQTASAALLDQLETQFDTISDKVEQLQFSLQPELQPAPVTEAAEVHSELLPPTVETVPALPVSAVDADQPFHKTTLRVDAELIDRLINESGESSIIRSRVEAQLYDLEQYLQDLGESVDRMRGQLREVELLAETQMPASSLPSVTEQTDFDPLELDRFTRFQELTRLMAESMDDVVTIHKSLREIQRAAAMTVDQQAHLNRQLQQDLLRIRTIPFSHYSERLYRAVRQATKDTGKQANLIIQGDSIEFDRGVLDKISSPLEHLLRNALVHGIETPEERLGISKAEAGQITLNLHRDGNEIVMVLQDDGMGLDAERIREKARQLGLSSPENEQDDEQWYPLIFTHGFSTLDGVTDIAGRGVGLDIVRNELGELGGNITVTSEKNRGTTFTLRFPVTLAVTQALMVKAGDSTYAIPTATVAHVLEMNAETLGTAYQEHHLIWNGDHFPLGYLPHLLGVSHTFPKIRRSNRIVLLQAGHERLAIHTDTLIGQCEVVIKNIGPQLSNAPGIEGATITGDGSIVLIINPIKLLQREQVRELLSAGPMAPVDAAAIHPSATAPVVMIVDDSLTVRKVTSRLLERQGYEILIAKDGVGALQLLRETVPAIMLVDIEMPHMDGFELIRTVRNNPELQNIPIIIISSRTAEKHRKVAEELGVNEFMGKPYQEDELLHHIERLIKE</sequence>
<evidence type="ECO:0000256" key="3">
    <source>
        <dbReference type="ARBA" id="ARBA00021495"/>
    </source>
</evidence>
<dbReference type="SUPFAM" id="SSF50341">
    <property type="entry name" value="CheW-like"/>
    <property type="match status" value="1"/>
</dbReference>
<dbReference type="PROSITE" id="PS50109">
    <property type="entry name" value="HIS_KIN"/>
    <property type="match status" value="1"/>
</dbReference>
<dbReference type="EC" id="2.7.13.3" evidence="2"/>
<dbReference type="PROSITE" id="PS50110">
    <property type="entry name" value="RESPONSE_REGULATORY"/>
    <property type="match status" value="1"/>
</dbReference>
<dbReference type="SMART" id="SM00448">
    <property type="entry name" value="REC"/>
    <property type="match status" value="1"/>
</dbReference>
<evidence type="ECO:0000256" key="10">
    <source>
        <dbReference type="PROSITE-ProRule" id="PRU00169"/>
    </source>
</evidence>
<dbReference type="EMBL" id="FPBL01000001">
    <property type="protein sequence ID" value="SFU30157.1"/>
    <property type="molecule type" value="Genomic_DNA"/>
</dbReference>
<dbReference type="SUPFAM" id="SSF52172">
    <property type="entry name" value="CheY-like"/>
    <property type="match status" value="1"/>
</dbReference>
<accession>A0A1I7F1W5</accession>
<feature type="modified residue" description="4-aspartylphosphate" evidence="10">
    <location>
        <position position="1639"/>
    </location>
</feature>
<protein>
    <recommendedName>
        <fullName evidence="3">Chemotaxis protein CheA</fullName>
        <ecNumber evidence="2">2.7.13.3</ecNumber>
    </recommendedName>
</protein>
<feature type="domain" description="HPt" evidence="14">
    <location>
        <begin position="956"/>
        <end position="1058"/>
    </location>
</feature>